<protein>
    <recommendedName>
        <fullName evidence="5">H(+)-transporting two-sector ATPase</fullName>
        <ecNumber evidence="5">7.1.2.2</ecNumber>
    </recommendedName>
    <alternativeName>
        <fullName evidence="18">Mitochondrial protein YMF19</fullName>
    </alternativeName>
</protein>
<comment type="similarity">
    <text evidence="3">Belongs to the ATPase protein YMF19 family.</text>
</comment>
<evidence type="ECO:0000259" key="20">
    <source>
        <dbReference type="Pfam" id="PF02326"/>
    </source>
</evidence>
<evidence type="ECO:0000256" key="9">
    <source>
        <dbReference type="ARBA" id="ARBA00022741"/>
    </source>
</evidence>
<dbReference type="AlphaFoldDB" id="A0A0N7ASI6"/>
<name>A0A0N7ASI6_GNEGN</name>
<evidence type="ECO:0000256" key="2">
    <source>
        <dbReference type="ARBA" id="ARBA00004304"/>
    </source>
</evidence>
<dbReference type="PANTHER" id="PTHR36816">
    <property type="entry name" value="ATP SYNTHASE PROTEIN YMF19"/>
    <property type="match status" value="1"/>
</dbReference>
<dbReference type="Pfam" id="PF02326">
    <property type="entry name" value="YMF19"/>
    <property type="match status" value="1"/>
</dbReference>
<evidence type="ECO:0000256" key="6">
    <source>
        <dbReference type="ARBA" id="ARBA00022448"/>
    </source>
</evidence>
<dbReference type="EC" id="7.1.2.2" evidence="5"/>
<gene>
    <name evidence="22" type="primary">atp8</name>
</gene>
<dbReference type="GO" id="GO:0031966">
    <property type="term" value="C:mitochondrial membrane"/>
    <property type="evidence" value="ECO:0007669"/>
    <property type="project" value="UniProtKB-SubCell"/>
</dbReference>
<dbReference type="GO" id="GO:0006754">
    <property type="term" value="P:ATP biosynthetic process"/>
    <property type="evidence" value="ECO:0007669"/>
    <property type="project" value="UniProtKB-KW"/>
</dbReference>
<dbReference type="InterPro" id="IPR003319">
    <property type="entry name" value="YMF19-like_N"/>
</dbReference>
<geneLocation type="mitochondrion" evidence="22"/>
<dbReference type="GO" id="GO:0005524">
    <property type="term" value="F:ATP binding"/>
    <property type="evidence" value="ECO:0007669"/>
    <property type="project" value="UniProtKB-KW"/>
</dbReference>
<evidence type="ECO:0000256" key="1">
    <source>
        <dbReference type="ARBA" id="ARBA00003096"/>
    </source>
</evidence>
<dbReference type="EMBL" id="MN965194">
    <property type="protein sequence ID" value="QJH91881.1"/>
    <property type="molecule type" value="Genomic_DNA"/>
</dbReference>
<keyword evidence="12" id="KW-1278">Translocase</keyword>
<evidence type="ECO:0000313" key="23">
    <source>
        <dbReference type="EMBL" id="QJH91881.1"/>
    </source>
</evidence>
<dbReference type="GO" id="GO:1902600">
    <property type="term" value="P:proton transmembrane transport"/>
    <property type="evidence" value="ECO:0007669"/>
    <property type="project" value="UniProtKB-KW"/>
</dbReference>
<evidence type="ECO:0000256" key="4">
    <source>
        <dbReference type="ARBA" id="ARBA00011648"/>
    </source>
</evidence>
<keyword evidence="7" id="KW-0138">CF(0)</keyword>
<keyword evidence="13" id="KW-1133">Transmembrane helix</keyword>
<evidence type="ECO:0000256" key="17">
    <source>
        <dbReference type="ARBA" id="ARBA00023310"/>
    </source>
</evidence>
<comment type="subunit">
    <text evidence="4">F-type ATPases have 2 components, CF(1) - the catalytic core - and CF(0) - the membrane proton channel. CF(1) has five subunits: alpha(3), beta(3), gamma(1), delta(1), epsilon(1). CF(0) has three main subunits: a, b and c.</text>
</comment>
<evidence type="ECO:0000256" key="8">
    <source>
        <dbReference type="ARBA" id="ARBA00022692"/>
    </source>
</evidence>
<dbReference type="InterPro" id="IPR009455">
    <property type="entry name" value="YMF19"/>
</dbReference>
<keyword evidence="9" id="KW-0547">Nucleotide-binding</keyword>
<evidence type="ECO:0000256" key="18">
    <source>
        <dbReference type="ARBA" id="ARBA00030649"/>
    </source>
</evidence>
<organism evidence="22">
    <name type="scientific">Gnetum gnemon</name>
    <name type="common">Spanish joint-fir</name>
    <name type="synonym">Gnetum acutatum</name>
    <dbReference type="NCBI Taxonomy" id="3382"/>
    <lineage>
        <taxon>Eukaryota</taxon>
        <taxon>Viridiplantae</taxon>
        <taxon>Streptophyta</taxon>
        <taxon>Embryophyta</taxon>
        <taxon>Tracheophyta</taxon>
        <taxon>Spermatophyta</taxon>
        <taxon>Gnetopsida</taxon>
        <taxon>Gnetidae</taxon>
        <taxon>Gnetales</taxon>
        <taxon>Gnetaceae</taxon>
        <taxon>Gnetum</taxon>
    </lineage>
</organism>
<dbReference type="EMBL" id="KM672377">
    <property type="protein sequence ID" value="AJP33496.1"/>
    <property type="molecule type" value="Genomic_DNA"/>
</dbReference>
<reference evidence="23" key="2">
    <citation type="journal article" date="2020" name="Mol. Biol. Evol.">
        <title>Extensive Shifts from Cis- to Trans-splicing of Gymnosperm Mitochondrial Introns.</title>
        <authorList>
            <person name="Guo W."/>
            <person name="Zhu A."/>
            <person name="Fan W."/>
            <person name="Adams R.P."/>
            <person name="Mower J.P."/>
        </authorList>
    </citation>
    <scope>NUCLEOTIDE SEQUENCE</scope>
</reference>
<keyword evidence="11" id="KW-0067">ATP-binding</keyword>
<evidence type="ECO:0000256" key="5">
    <source>
        <dbReference type="ARBA" id="ARBA00012473"/>
    </source>
</evidence>
<keyword evidence="14" id="KW-0406">Ion transport</keyword>
<evidence type="ECO:0000256" key="15">
    <source>
        <dbReference type="ARBA" id="ARBA00023128"/>
    </source>
</evidence>
<dbReference type="GO" id="GO:0045259">
    <property type="term" value="C:proton-transporting ATP synthase complex"/>
    <property type="evidence" value="ECO:0007669"/>
    <property type="project" value="UniProtKB-KW"/>
</dbReference>
<evidence type="ECO:0000259" key="21">
    <source>
        <dbReference type="Pfam" id="PF06449"/>
    </source>
</evidence>
<feature type="domain" description="ATP synthase YMF19-like N-terminal" evidence="20">
    <location>
        <begin position="3"/>
        <end position="85"/>
    </location>
</feature>
<evidence type="ECO:0000256" key="14">
    <source>
        <dbReference type="ARBA" id="ARBA00023065"/>
    </source>
</evidence>
<feature type="domain" description="ATP synthase YMF19 uncharacterised C-terminal" evidence="21">
    <location>
        <begin position="99"/>
        <end position="148"/>
    </location>
</feature>
<comment type="function">
    <text evidence="1">This is one of the chains of the nonenzymatic component (CF(0) subunit) of the mitochondrial ATPase complex.</text>
</comment>
<dbReference type="PANTHER" id="PTHR36816:SF1">
    <property type="entry name" value="ATP SYNTHASE PROTEIN YMF19"/>
    <property type="match status" value="1"/>
</dbReference>
<dbReference type="Pfam" id="PF06449">
    <property type="entry name" value="YMF19_C"/>
    <property type="match status" value="1"/>
</dbReference>
<evidence type="ECO:0000313" key="22">
    <source>
        <dbReference type="EMBL" id="AJP33496.1"/>
    </source>
</evidence>
<dbReference type="InterPro" id="IPR044975">
    <property type="entry name" value="YMF19-like"/>
</dbReference>
<reference evidence="22" key="1">
    <citation type="submission" date="2014-09" db="EMBL/GenBank/DDBJ databases">
        <title>Complete mitochondrial genome of Ginkgo biloba and comparative analysis of mitogenomic diversity in gymnosperms.</title>
        <authorList>
            <person name="Guo W."/>
            <person name="Fan W."/>
            <person name="Mower J.P."/>
        </authorList>
    </citation>
    <scope>NUCLEOTIDE SEQUENCE</scope>
</reference>
<keyword evidence="6" id="KW-0813">Transport</keyword>
<comment type="catalytic activity">
    <reaction evidence="19">
        <text>ATP + H2O + 4 H(+)(in) = ADP + phosphate + 5 H(+)(out)</text>
        <dbReference type="Rhea" id="RHEA:57720"/>
        <dbReference type="ChEBI" id="CHEBI:15377"/>
        <dbReference type="ChEBI" id="CHEBI:15378"/>
        <dbReference type="ChEBI" id="CHEBI:30616"/>
        <dbReference type="ChEBI" id="CHEBI:43474"/>
        <dbReference type="ChEBI" id="CHEBI:456216"/>
        <dbReference type="EC" id="7.1.2.2"/>
    </reaction>
</comment>
<evidence type="ECO:0000256" key="19">
    <source>
        <dbReference type="ARBA" id="ARBA00048383"/>
    </source>
</evidence>
<keyword evidence="15 22" id="KW-0496">Mitochondrion</keyword>
<evidence type="ECO:0000256" key="11">
    <source>
        <dbReference type="ARBA" id="ARBA00022840"/>
    </source>
</evidence>
<evidence type="ECO:0000256" key="10">
    <source>
        <dbReference type="ARBA" id="ARBA00022781"/>
    </source>
</evidence>
<evidence type="ECO:0000256" key="7">
    <source>
        <dbReference type="ARBA" id="ARBA00022547"/>
    </source>
</evidence>
<keyword evidence="16" id="KW-0472">Membrane</keyword>
<proteinExistence type="inferred from homology"/>
<sequence length="168" mass="19898">MMPQLDKFTYFTQLFWLCLIFFTFYISLCNDGVPRISRILKLRNQLVPHQKRGNNIRRRSNNPNSLEEILERGFSTGVSYMYSSLFEVSRWCDAANLQGGKNQITYISISRFGEIRGSRRMERSILYLIPKYSYSTYPNPLSGWRITCWEKDNRMLIYFLDGQVNIVC</sequence>
<keyword evidence="17" id="KW-0066">ATP synthesis</keyword>
<evidence type="ECO:0000256" key="13">
    <source>
        <dbReference type="ARBA" id="ARBA00022989"/>
    </source>
</evidence>
<evidence type="ECO:0000256" key="16">
    <source>
        <dbReference type="ARBA" id="ARBA00023136"/>
    </source>
</evidence>
<keyword evidence="10" id="KW-0375">Hydrogen ion transport</keyword>
<evidence type="ECO:0000256" key="12">
    <source>
        <dbReference type="ARBA" id="ARBA00022967"/>
    </source>
</evidence>
<accession>A0A0N7ASI6</accession>
<keyword evidence="8" id="KW-0812">Transmembrane</keyword>
<comment type="subcellular location">
    <subcellularLocation>
        <location evidence="2">Mitochondrion membrane</location>
        <topology evidence="2">Single-pass membrane protein</topology>
    </subcellularLocation>
</comment>
<evidence type="ECO:0000256" key="3">
    <source>
        <dbReference type="ARBA" id="ARBA00010946"/>
    </source>
</evidence>